<dbReference type="EMBL" id="JAVHJM010000011">
    <property type="protein sequence ID" value="KAK6502259.1"/>
    <property type="molecule type" value="Genomic_DNA"/>
</dbReference>
<feature type="compositionally biased region" description="Polar residues" evidence="1">
    <location>
        <begin position="66"/>
        <end position="79"/>
    </location>
</feature>
<evidence type="ECO:0000313" key="3">
    <source>
        <dbReference type="Proteomes" id="UP001307849"/>
    </source>
</evidence>
<protein>
    <submittedName>
        <fullName evidence="2">Uncharacterized protein</fullName>
    </submittedName>
</protein>
<evidence type="ECO:0000313" key="2">
    <source>
        <dbReference type="EMBL" id="KAK6502259.1"/>
    </source>
</evidence>
<organism evidence="2 3">
    <name type="scientific">Arthrobotrys conoides</name>
    <dbReference type="NCBI Taxonomy" id="74498"/>
    <lineage>
        <taxon>Eukaryota</taxon>
        <taxon>Fungi</taxon>
        <taxon>Dikarya</taxon>
        <taxon>Ascomycota</taxon>
        <taxon>Pezizomycotina</taxon>
        <taxon>Orbiliomycetes</taxon>
        <taxon>Orbiliales</taxon>
        <taxon>Orbiliaceae</taxon>
        <taxon>Arthrobotrys</taxon>
    </lineage>
</organism>
<accession>A0AAN8RJ53</accession>
<evidence type="ECO:0000256" key="1">
    <source>
        <dbReference type="SAM" id="MobiDB-lite"/>
    </source>
</evidence>
<feature type="compositionally biased region" description="Polar residues" evidence="1">
    <location>
        <begin position="32"/>
        <end position="42"/>
    </location>
</feature>
<name>A0AAN8RJ53_9PEZI</name>
<dbReference type="AlphaFoldDB" id="A0AAN8RJ53"/>
<dbReference type="Proteomes" id="UP001307849">
    <property type="component" value="Unassembled WGS sequence"/>
</dbReference>
<reference evidence="2 3" key="1">
    <citation type="submission" date="2019-10" db="EMBL/GenBank/DDBJ databases">
        <authorList>
            <person name="Palmer J.M."/>
        </authorList>
    </citation>
    <scope>NUCLEOTIDE SEQUENCE [LARGE SCALE GENOMIC DNA]</scope>
    <source>
        <strain evidence="2 3">TWF506</strain>
    </source>
</reference>
<comment type="caution">
    <text evidence="2">The sequence shown here is derived from an EMBL/GenBank/DDBJ whole genome shotgun (WGS) entry which is preliminary data.</text>
</comment>
<feature type="region of interest" description="Disordered" evidence="1">
    <location>
        <begin position="61"/>
        <end position="83"/>
    </location>
</feature>
<feature type="region of interest" description="Disordered" evidence="1">
    <location>
        <begin position="1"/>
        <end position="49"/>
    </location>
</feature>
<keyword evidence="3" id="KW-1185">Reference proteome</keyword>
<sequence length="124" mass="13860">MDQKRSRSLSPSPSTGEAPKDSKPPTPKRQRGSSPSIDSSGPTTPPDRIWKEFACAMLPLDKRSPNAISRSSSNEAQRGSSHRYWENYRDRWTGHQKFSYCSQDSYAAYLNTVEQKGGSKVSGY</sequence>
<gene>
    <name evidence="2" type="ORF">TWF506_002842</name>
</gene>
<proteinExistence type="predicted"/>